<reference evidence="7" key="1">
    <citation type="submission" date="2021-01" db="EMBL/GenBank/DDBJ databases">
        <authorList>
            <person name="Corre E."/>
            <person name="Pelletier E."/>
            <person name="Niang G."/>
            <person name="Scheremetjew M."/>
            <person name="Finn R."/>
            <person name="Kale V."/>
            <person name="Holt S."/>
            <person name="Cochrane G."/>
            <person name="Meng A."/>
            <person name="Brown T."/>
            <person name="Cohen L."/>
        </authorList>
    </citation>
    <scope>NUCLEOTIDE SEQUENCE</scope>
    <source>
        <strain evidence="7">RCC733</strain>
    </source>
</reference>
<dbReference type="GO" id="GO:0004252">
    <property type="term" value="F:serine-type endopeptidase activity"/>
    <property type="evidence" value="ECO:0007669"/>
    <property type="project" value="InterPro"/>
</dbReference>
<dbReference type="Gene3D" id="2.40.10.10">
    <property type="entry name" value="Trypsin-like serine proteases"/>
    <property type="match status" value="2"/>
</dbReference>
<dbReference type="PANTHER" id="PTHR43343:SF2">
    <property type="entry name" value="PDZ DOMAIN-CONTAINING PROTEIN"/>
    <property type="match status" value="1"/>
</dbReference>
<dbReference type="Pfam" id="PF13365">
    <property type="entry name" value="Trypsin_2"/>
    <property type="match status" value="1"/>
</dbReference>
<dbReference type="FunFam" id="2.40.10.10:FF:000001">
    <property type="entry name" value="Periplasmic serine protease DegS"/>
    <property type="match status" value="1"/>
</dbReference>
<dbReference type="InterPro" id="IPR043504">
    <property type="entry name" value="Peptidase_S1_PA_chymotrypsin"/>
</dbReference>
<comment type="similarity">
    <text evidence="1">Belongs to the peptidase S1C family.</text>
</comment>
<dbReference type="InterPro" id="IPR039382">
    <property type="entry name" value="DEGP1/8_PDZ_dom"/>
</dbReference>
<dbReference type="InterPro" id="IPR001478">
    <property type="entry name" value="PDZ"/>
</dbReference>
<dbReference type="InterPro" id="IPR001940">
    <property type="entry name" value="Peptidase_S1C"/>
</dbReference>
<evidence type="ECO:0000256" key="3">
    <source>
        <dbReference type="ARBA" id="ARBA00022801"/>
    </source>
</evidence>
<dbReference type="EMBL" id="HBGR01012186">
    <property type="protein sequence ID" value="CAD9392987.1"/>
    <property type="molecule type" value="Transcribed_RNA"/>
</dbReference>
<keyword evidence="4" id="KW-0720">Serine protease</keyword>
<dbReference type="GO" id="GO:0006508">
    <property type="term" value="P:proteolysis"/>
    <property type="evidence" value="ECO:0007669"/>
    <property type="project" value="UniProtKB-KW"/>
</dbReference>
<sequence>MMTTTTSGKTFGNTAAPRRCQAHQRATRSRAHRAINSNKNESHAATTHQTTSQDTSSSSPSSPAKNVAKALASAMAAAVLAVAPPAFPLIATQQAHALTSEESQTISLFERNRPSVVFIENLATRKDAFTMDPVQLPQGAGSGFTWDDKGHIVTNFHVVRGASDVRVTLANQEVYEAKLCGYDEDKDIAVLELKPREDGKVALNNLVPVDVGSSTGLSVGQNVYAIGNPFGLDHTLTRGVVSGVGREIQSGNTGRPIQGVIQTDAAINPGNSGGPLLNSQGELIGINTAIYSPSGASAGVSFAIPVDAAKGVIDQIIQYGRVTRPILGISFAPETSVEALGMKGVLVLDTTDGGPAEEAGVRPTRRDEYGRLILGDIIVELNHKRINGAGDLYRNLDGLAVGDQVDISVLRGDEKVEMSLHLAEGNPPPPPMPEPLTIQLVLPEGFDQQPQMAPAIPLDP</sequence>
<dbReference type="Pfam" id="PF13180">
    <property type="entry name" value="PDZ_2"/>
    <property type="match status" value="1"/>
</dbReference>
<accession>A0A7S2BDJ9</accession>
<dbReference type="SMART" id="SM00228">
    <property type="entry name" value="PDZ"/>
    <property type="match status" value="1"/>
</dbReference>
<dbReference type="PROSITE" id="PS50106">
    <property type="entry name" value="PDZ"/>
    <property type="match status" value="1"/>
</dbReference>
<dbReference type="SUPFAM" id="SSF50156">
    <property type="entry name" value="PDZ domain-like"/>
    <property type="match status" value="1"/>
</dbReference>
<evidence type="ECO:0000259" key="6">
    <source>
        <dbReference type="PROSITE" id="PS50106"/>
    </source>
</evidence>
<evidence type="ECO:0000256" key="1">
    <source>
        <dbReference type="ARBA" id="ARBA00010541"/>
    </source>
</evidence>
<dbReference type="SUPFAM" id="SSF50494">
    <property type="entry name" value="Trypsin-like serine proteases"/>
    <property type="match status" value="1"/>
</dbReference>
<gene>
    <name evidence="7" type="ORF">PPRO1471_LOCUS8119</name>
</gene>
<dbReference type="InterPro" id="IPR036034">
    <property type="entry name" value="PDZ_sf"/>
</dbReference>
<dbReference type="Gene3D" id="2.30.42.10">
    <property type="match status" value="1"/>
</dbReference>
<dbReference type="InterPro" id="IPR051201">
    <property type="entry name" value="Chloro_Bact_Ser_Proteases"/>
</dbReference>
<dbReference type="InterPro" id="IPR009003">
    <property type="entry name" value="Peptidase_S1_PA"/>
</dbReference>
<dbReference type="PANTHER" id="PTHR43343">
    <property type="entry name" value="PEPTIDASE S12"/>
    <property type="match status" value="1"/>
</dbReference>
<feature type="compositionally biased region" description="Basic residues" evidence="5">
    <location>
        <begin position="20"/>
        <end position="33"/>
    </location>
</feature>
<evidence type="ECO:0000256" key="4">
    <source>
        <dbReference type="ARBA" id="ARBA00022825"/>
    </source>
</evidence>
<organism evidence="7">
    <name type="scientific">Pycnococcus provasolii</name>
    <dbReference type="NCBI Taxonomy" id="41880"/>
    <lineage>
        <taxon>Eukaryota</taxon>
        <taxon>Viridiplantae</taxon>
        <taxon>Chlorophyta</taxon>
        <taxon>Pseudoscourfieldiophyceae</taxon>
        <taxon>Pseudoscourfieldiales</taxon>
        <taxon>Pycnococcaceae</taxon>
        <taxon>Pycnococcus</taxon>
    </lineage>
</organism>
<name>A0A7S2BDJ9_9CHLO</name>
<evidence type="ECO:0000256" key="5">
    <source>
        <dbReference type="SAM" id="MobiDB-lite"/>
    </source>
</evidence>
<keyword evidence="2" id="KW-0645">Protease</keyword>
<evidence type="ECO:0000313" key="7">
    <source>
        <dbReference type="EMBL" id="CAD9392987.1"/>
    </source>
</evidence>
<evidence type="ECO:0000256" key="2">
    <source>
        <dbReference type="ARBA" id="ARBA00022670"/>
    </source>
</evidence>
<dbReference type="AlphaFoldDB" id="A0A7S2BDJ9"/>
<proteinExistence type="inferred from homology"/>
<dbReference type="CDD" id="cd00990">
    <property type="entry name" value="cpPDZ_AtDEGP1-like"/>
    <property type="match status" value="1"/>
</dbReference>
<feature type="domain" description="PDZ" evidence="6">
    <location>
        <begin position="316"/>
        <end position="388"/>
    </location>
</feature>
<feature type="compositionally biased region" description="Low complexity" evidence="5">
    <location>
        <begin position="43"/>
        <end position="64"/>
    </location>
</feature>
<dbReference type="PRINTS" id="PR00834">
    <property type="entry name" value="PROTEASES2C"/>
</dbReference>
<protein>
    <recommendedName>
        <fullName evidence="6">PDZ domain-containing protein</fullName>
    </recommendedName>
</protein>
<feature type="region of interest" description="Disordered" evidence="5">
    <location>
        <begin position="1"/>
        <end position="64"/>
    </location>
</feature>
<keyword evidence="3" id="KW-0378">Hydrolase</keyword>